<dbReference type="PROSITE" id="PS00815">
    <property type="entry name" value="AIPM_HOMOCIT_SYNTH_1"/>
    <property type="match status" value="1"/>
</dbReference>
<keyword evidence="1 2" id="KW-0808">Transferase</keyword>
<feature type="domain" description="Pyruvate carboxyltransferase" evidence="3">
    <location>
        <begin position="2"/>
        <end position="264"/>
    </location>
</feature>
<comment type="caution">
    <text evidence="4">The sequence shown here is derived from an EMBL/GenBank/DDBJ whole genome shotgun (WGS) entry which is preliminary data.</text>
</comment>
<protein>
    <submittedName>
        <fullName evidence="4">2-isopropylmalate synthase</fullName>
    </submittedName>
</protein>
<accession>A0A9E3LWC2</accession>
<gene>
    <name evidence="4" type="ORF">KME28_24605</name>
</gene>
<sequence>MIQILDSTLREGEQTPGVYFSPATKLAIAKFLDLVGVDIIEVGNPVVDREIAFAISQIANAGLKAKIGAHCLCRIDDVNQALDCGVNFLGIFFSVSQQRLQQDYNIDLESAIEKIVEVITYARKQKDNLLIRYTPEDTVRSPLENVIEAAIAALKAGANIISIADTTGYTTPFHPIRSLYNYVKTLKEELAKQELYPQIEVHCHNDRGLALANALDAYRAGVNIIDVTVMGLGERAGIVDLAELLINLIDTVEENHCWELSYLKDLYDLVSKHSHISIFPHHPVIGKNAFTHYAGVHVNAVAKDEVLYQSLNPEILGTKSSLALGMQSGYTAVELALKQIGRGELIKDKDVVANILLKIKEIAKRGTPIDIEKELPAIVKCCAISKMITNWI</sequence>
<dbReference type="GO" id="GO:0019752">
    <property type="term" value="P:carboxylic acid metabolic process"/>
    <property type="evidence" value="ECO:0007669"/>
    <property type="project" value="InterPro"/>
</dbReference>
<dbReference type="Gene3D" id="1.10.238.260">
    <property type="match status" value="1"/>
</dbReference>
<dbReference type="Gene3D" id="3.20.20.70">
    <property type="entry name" value="Aldolase class I"/>
    <property type="match status" value="1"/>
</dbReference>
<dbReference type="InterPro" id="IPR002034">
    <property type="entry name" value="AIPM/Hcit_synth_CS"/>
</dbReference>
<reference evidence="4" key="1">
    <citation type="submission" date="2021-05" db="EMBL/GenBank/DDBJ databases">
        <authorList>
            <person name="Pietrasiak N."/>
            <person name="Ward R."/>
            <person name="Stajich J.E."/>
            <person name="Kurbessoian T."/>
        </authorList>
    </citation>
    <scope>NUCLEOTIDE SEQUENCE</scope>
    <source>
        <strain evidence="4">HA4357-MV3</strain>
    </source>
</reference>
<dbReference type="InterPro" id="IPR054691">
    <property type="entry name" value="LeuA/HCS_post-cat"/>
</dbReference>
<organism evidence="4 5">
    <name type="scientific">Pelatocladus maniniholoensis HA4357-MV3</name>
    <dbReference type="NCBI Taxonomy" id="1117104"/>
    <lineage>
        <taxon>Bacteria</taxon>
        <taxon>Bacillati</taxon>
        <taxon>Cyanobacteriota</taxon>
        <taxon>Cyanophyceae</taxon>
        <taxon>Nostocales</taxon>
        <taxon>Nostocaceae</taxon>
        <taxon>Pelatocladus</taxon>
    </lineage>
</organism>
<name>A0A9E3LWC2_9NOST</name>
<proteinExistence type="inferred from homology"/>
<dbReference type="Pfam" id="PF22617">
    <property type="entry name" value="HCS_D2"/>
    <property type="match status" value="1"/>
</dbReference>
<evidence type="ECO:0000259" key="3">
    <source>
        <dbReference type="PROSITE" id="PS50991"/>
    </source>
</evidence>
<dbReference type="PANTHER" id="PTHR42880">
    <property type="entry name" value="HOMOCITRATE SYNTHASE"/>
    <property type="match status" value="1"/>
</dbReference>
<evidence type="ECO:0000256" key="2">
    <source>
        <dbReference type="RuleBase" id="RU003523"/>
    </source>
</evidence>
<dbReference type="AlphaFoldDB" id="A0A9E3LWC2"/>
<evidence type="ECO:0000313" key="4">
    <source>
        <dbReference type="EMBL" id="MBW4434805.1"/>
    </source>
</evidence>
<dbReference type="SUPFAM" id="SSF51569">
    <property type="entry name" value="Aldolase"/>
    <property type="match status" value="1"/>
</dbReference>
<evidence type="ECO:0000313" key="5">
    <source>
        <dbReference type="Proteomes" id="UP000813215"/>
    </source>
</evidence>
<dbReference type="Pfam" id="PF00682">
    <property type="entry name" value="HMGL-like"/>
    <property type="match status" value="1"/>
</dbReference>
<evidence type="ECO:0000256" key="1">
    <source>
        <dbReference type="ARBA" id="ARBA00022679"/>
    </source>
</evidence>
<comment type="similarity">
    <text evidence="2">Belongs to the alpha-IPM synthase/homocitrate synthase family.</text>
</comment>
<dbReference type="GO" id="GO:0046912">
    <property type="term" value="F:acyltransferase activity, acyl groups converted into alkyl on transfer"/>
    <property type="evidence" value="ECO:0007669"/>
    <property type="project" value="InterPro"/>
</dbReference>
<dbReference type="InterPro" id="IPR000891">
    <property type="entry name" value="PYR_CT"/>
</dbReference>
<reference evidence="4" key="2">
    <citation type="journal article" date="2022" name="Microbiol. Resour. Announc.">
        <title>Metagenome Sequencing to Explore Phylogenomics of Terrestrial Cyanobacteria.</title>
        <authorList>
            <person name="Ward R.D."/>
            <person name="Stajich J.E."/>
            <person name="Johansen J.R."/>
            <person name="Huntemann M."/>
            <person name="Clum A."/>
            <person name="Foster B."/>
            <person name="Foster B."/>
            <person name="Roux S."/>
            <person name="Palaniappan K."/>
            <person name="Varghese N."/>
            <person name="Mukherjee S."/>
            <person name="Reddy T.B.K."/>
            <person name="Daum C."/>
            <person name="Copeland A."/>
            <person name="Chen I.A."/>
            <person name="Ivanova N.N."/>
            <person name="Kyrpides N.C."/>
            <person name="Shapiro N."/>
            <person name="Eloe-Fadrosh E.A."/>
            <person name="Pietrasiak N."/>
        </authorList>
    </citation>
    <scope>NUCLEOTIDE SEQUENCE</scope>
    <source>
        <strain evidence="4">HA4357-MV3</strain>
    </source>
</reference>
<dbReference type="Proteomes" id="UP000813215">
    <property type="component" value="Unassembled WGS sequence"/>
</dbReference>
<dbReference type="PROSITE" id="PS00816">
    <property type="entry name" value="AIPM_HOMOCIT_SYNTH_2"/>
    <property type="match status" value="1"/>
</dbReference>
<dbReference type="PANTHER" id="PTHR42880:SF1">
    <property type="entry name" value="ISOPROPYLMALATE_HOMOCITRATE_CITRAMALATE SYNTHASE FAMILY PROTEIN"/>
    <property type="match status" value="1"/>
</dbReference>
<dbReference type="PROSITE" id="PS50991">
    <property type="entry name" value="PYR_CT"/>
    <property type="match status" value="1"/>
</dbReference>
<dbReference type="InterPro" id="IPR013785">
    <property type="entry name" value="Aldolase_TIM"/>
</dbReference>
<dbReference type="EMBL" id="JAHHHW010000143">
    <property type="protein sequence ID" value="MBW4434805.1"/>
    <property type="molecule type" value="Genomic_DNA"/>
</dbReference>